<dbReference type="InterPro" id="IPR036390">
    <property type="entry name" value="WH_DNA-bd_sf"/>
</dbReference>
<dbReference type="Pfam" id="PF03965">
    <property type="entry name" value="Penicillinase_R"/>
    <property type="match status" value="1"/>
</dbReference>
<name>A0A936F0M3_9BACT</name>
<proteinExistence type="inferred from homology"/>
<dbReference type="GO" id="GO:0045892">
    <property type="term" value="P:negative regulation of DNA-templated transcription"/>
    <property type="evidence" value="ECO:0007669"/>
    <property type="project" value="InterPro"/>
</dbReference>
<evidence type="ECO:0000256" key="1">
    <source>
        <dbReference type="ARBA" id="ARBA00011046"/>
    </source>
</evidence>
<protein>
    <submittedName>
        <fullName evidence="5">BlaI/MecI/CopY family transcriptional regulator</fullName>
    </submittedName>
</protein>
<comment type="similarity">
    <text evidence="1">Belongs to the BlaI transcriptional regulatory family.</text>
</comment>
<keyword evidence="4" id="KW-0804">Transcription</keyword>
<dbReference type="SUPFAM" id="SSF46785">
    <property type="entry name" value="Winged helix' DNA-binding domain"/>
    <property type="match status" value="1"/>
</dbReference>
<dbReference type="AlphaFoldDB" id="A0A936F0M3"/>
<evidence type="ECO:0000313" key="5">
    <source>
        <dbReference type="EMBL" id="MBK8571962.1"/>
    </source>
</evidence>
<dbReference type="Proteomes" id="UP000709959">
    <property type="component" value="Unassembled WGS sequence"/>
</dbReference>
<gene>
    <name evidence="5" type="ORF">IPN91_04795</name>
</gene>
<evidence type="ECO:0000256" key="2">
    <source>
        <dbReference type="ARBA" id="ARBA00023015"/>
    </source>
</evidence>
<evidence type="ECO:0000256" key="4">
    <source>
        <dbReference type="ARBA" id="ARBA00023163"/>
    </source>
</evidence>
<dbReference type="Gene3D" id="1.10.10.10">
    <property type="entry name" value="Winged helix-like DNA-binding domain superfamily/Winged helix DNA-binding domain"/>
    <property type="match status" value="1"/>
</dbReference>
<sequence length="119" mass="13571">MEVLEQLWRLGSGDVRAVHMALSKGRDNHPNTVQSALERLFRKGLLDREKQSHAYIYTPRLTREELAARLIDETLQRVKGSEPLPMLAAFVDLAMGQDPAVLDELEQLLKARRAEQRVP</sequence>
<comment type="caution">
    <text evidence="5">The sequence shown here is derived from an EMBL/GenBank/DDBJ whole genome shotgun (WGS) entry which is preliminary data.</text>
</comment>
<keyword evidence="3" id="KW-0238">DNA-binding</keyword>
<dbReference type="GO" id="GO:0003677">
    <property type="term" value="F:DNA binding"/>
    <property type="evidence" value="ECO:0007669"/>
    <property type="project" value="UniProtKB-KW"/>
</dbReference>
<evidence type="ECO:0000313" key="6">
    <source>
        <dbReference type="Proteomes" id="UP000709959"/>
    </source>
</evidence>
<accession>A0A936F0M3</accession>
<evidence type="ECO:0000256" key="3">
    <source>
        <dbReference type="ARBA" id="ARBA00023125"/>
    </source>
</evidence>
<dbReference type="EMBL" id="JADKCH010000002">
    <property type="protein sequence ID" value="MBK8571962.1"/>
    <property type="molecule type" value="Genomic_DNA"/>
</dbReference>
<dbReference type="InterPro" id="IPR036388">
    <property type="entry name" value="WH-like_DNA-bd_sf"/>
</dbReference>
<dbReference type="InterPro" id="IPR005650">
    <property type="entry name" value="BlaI_family"/>
</dbReference>
<organism evidence="5 6">
    <name type="scientific">Candidatus Geothrix odensensis</name>
    <dbReference type="NCBI Taxonomy" id="2954440"/>
    <lineage>
        <taxon>Bacteria</taxon>
        <taxon>Pseudomonadati</taxon>
        <taxon>Acidobacteriota</taxon>
        <taxon>Holophagae</taxon>
        <taxon>Holophagales</taxon>
        <taxon>Holophagaceae</taxon>
        <taxon>Geothrix</taxon>
    </lineage>
</organism>
<keyword evidence="2" id="KW-0805">Transcription regulation</keyword>
<reference evidence="5 6" key="1">
    <citation type="submission" date="2020-10" db="EMBL/GenBank/DDBJ databases">
        <title>Connecting structure to function with the recovery of over 1000 high-quality activated sludge metagenome-assembled genomes encoding full-length rRNA genes using long-read sequencing.</title>
        <authorList>
            <person name="Singleton C.M."/>
            <person name="Petriglieri F."/>
            <person name="Kristensen J.M."/>
            <person name="Kirkegaard R.H."/>
            <person name="Michaelsen T.Y."/>
            <person name="Andersen M.H."/>
            <person name="Karst S.M."/>
            <person name="Dueholm M.S."/>
            <person name="Nielsen P.H."/>
            <person name="Albertsen M."/>
        </authorList>
    </citation>
    <scope>NUCLEOTIDE SEQUENCE [LARGE SCALE GENOMIC DNA]</scope>
    <source>
        <strain evidence="5">OdNE_18-Q3-R46-58_MAXAC.008</strain>
    </source>
</reference>